<dbReference type="InterPro" id="IPR036291">
    <property type="entry name" value="NAD(P)-bd_dom_sf"/>
</dbReference>
<reference evidence="5 6" key="1">
    <citation type="submission" date="2024-04" db="EMBL/GenBank/DDBJ databases">
        <title>Phyllosticta paracitricarpa is synonymous to the EU quarantine fungus P. citricarpa based on phylogenomic analyses.</title>
        <authorList>
            <consortium name="Lawrence Berkeley National Laboratory"/>
            <person name="Van Ingen-Buijs V.A."/>
            <person name="Van Westerhoven A.C."/>
            <person name="Haridas S."/>
            <person name="Skiadas P."/>
            <person name="Martin F."/>
            <person name="Groenewald J.Z."/>
            <person name="Crous P.W."/>
            <person name="Seidl M.F."/>
        </authorList>
    </citation>
    <scope>NUCLEOTIDE SEQUENCE [LARGE SCALE GENOMIC DNA]</scope>
    <source>
        <strain evidence="5 6">CBS 123374</strain>
    </source>
</reference>
<dbReference type="CDD" id="cd05233">
    <property type="entry name" value="SDR_c"/>
    <property type="match status" value="1"/>
</dbReference>
<dbReference type="SMART" id="SM00822">
    <property type="entry name" value="PKS_KR"/>
    <property type="match status" value="1"/>
</dbReference>
<protein>
    <recommendedName>
        <fullName evidence="4">Ketoreductase domain-containing protein</fullName>
    </recommendedName>
</protein>
<evidence type="ECO:0000256" key="3">
    <source>
        <dbReference type="ARBA" id="ARBA00023002"/>
    </source>
</evidence>
<dbReference type="PANTHER" id="PTHR42760:SF37">
    <property type="entry name" value="CLAVALDEHYDE DEHYDROGENASE"/>
    <property type="match status" value="1"/>
</dbReference>
<dbReference type="Gene3D" id="3.40.50.720">
    <property type="entry name" value="NAD(P)-binding Rossmann-like Domain"/>
    <property type="match status" value="1"/>
</dbReference>
<evidence type="ECO:0000256" key="2">
    <source>
        <dbReference type="ARBA" id="ARBA00022857"/>
    </source>
</evidence>
<feature type="domain" description="Ketoreductase" evidence="4">
    <location>
        <begin position="41"/>
        <end position="234"/>
    </location>
</feature>
<dbReference type="PROSITE" id="PS00061">
    <property type="entry name" value="ADH_SHORT"/>
    <property type="match status" value="1"/>
</dbReference>
<dbReference type="PRINTS" id="PR00081">
    <property type="entry name" value="GDHRDH"/>
</dbReference>
<accession>A0ABR1YGF2</accession>
<gene>
    <name evidence="5" type="ORF">HDK90DRAFT_468555</name>
</gene>
<dbReference type="PANTHER" id="PTHR42760">
    <property type="entry name" value="SHORT-CHAIN DEHYDROGENASES/REDUCTASES FAMILY MEMBER"/>
    <property type="match status" value="1"/>
</dbReference>
<keyword evidence="2" id="KW-0521">NADP</keyword>
<comment type="similarity">
    <text evidence="1">Belongs to the short-chain dehydrogenases/reductases (SDR) family.</text>
</comment>
<keyword evidence="3" id="KW-0560">Oxidoreductase</keyword>
<organism evidence="5 6">
    <name type="scientific">Phyllosticta capitalensis</name>
    <dbReference type="NCBI Taxonomy" id="121624"/>
    <lineage>
        <taxon>Eukaryota</taxon>
        <taxon>Fungi</taxon>
        <taxon>Dikarya</taxon>
        <taxon>Ascomycota</taxon>
        <taxon>Pezizomycotina</taxon>
        <taxon>Dothideomycetes</taxon>
        <taxon>Dothideomycetes incertae sedis</taxon>
        <taxon>Botryosphaeriales</taxon>
        <taxon>Phyllostictaceae</taxon>
        <taxon>Phyllosticta</taxon>
    </lineage>
</organism>
<comment type="caution">
    <text evidence="5">The sequence shown here is derived from an EMBL/GenBank/DDBJ whole genome shotgun (WGS) entry which is preliminary data.</text>
</comment>
<dbReference type="InterPro" id="IPR020904">
    <property type="entry name" value="Sc_DH/Rdtase_CS"/>
</dbReference>
<evidence type="ECO:0000259" key="4">
    <source>
        <dbReference type="SMART" id="SM00822"/>
    </source>
</evidence>
<dbReference type="Pfam" id="PF00106">
    <property type="entry name" value="adh_short"/>
    <property type="match status" value="1"/>
</dbReference>
<evidence type="ECO:0000313" key="6">
    <source>
        <dbReference type="Proteomes" id="UP001492380"/>
    </source>
</evidence>
<dbReference type="SUPFAM" id="SSF51735">
    <property type="entry name" value="NAD(P)-binding Rossmann-fold domains"/>
    <property type="match status" value="1"/>
</dbReference>
<dbReference type="EMBL" id="JBBWRZ010000009">
    <property type="protein sequence ID" value="KAK8229061.1"/>
    <property type="molecule type" value="Genomic_DNA"/>
</dbReference>
<dbReference type="InterPro" id="IPR002347">
    <property type="entry name" value="SDR_fam"/>
</dbReference>
<dbReference type="Proteomes" id="UP001492380">
    <property type="component" value="Unassembled WGS sequence"/>
</dbReference>
<dbReference type="InterPro" id="IPR057326">
    <property type="entry name" value="KR_dom"/>
</dbReference>
<sequence>MGSNEPPRDYWIHQWKYTPTVHRDVYPAIDPKSPALSQKGKIVVISGASSGIGAEGLAPAFAHAGAEAIVIAARRLENLRKVEANIAAINPAVKTLSVATDVTDAASVANLFQTVSSTFGRPADVLVSNAAALQGLATITASDPDVWRREVDINLNGPYLLVREFLLALPAEENESHHKPTFIAISSSASVEIIPGLGNYCISKGALNRLVEFVAAENPRVAAVAMHPGIIRTAMSIDEFAPFEGDTMELVGGMTVWLATDAARWLSGRYVGVNWDVEELVASKQKVLERDELKVALKGSFGESVGQVDAKAYKVNPF</sequence>
<evidence type="ECO:0000313" key="5">
    <source>
        <dbReference type="EMBL" id="KAK8229061.1"/>
    </source>
</evidence>
<evidence type="ECO:0000256" key="1">
    <source>
        <dbReference type="ARBA" id="ARBA00006484"/>
    </source>
</evidence>
<keyword evidence="6" id="KW-1185">Reference proteome</keyword>
<proteinExistence type="inferred from homology"/>
<name>A0ABR1YGF2_9PEZI</name>